<dbReference type="AlphaFoldDB" id="A0AAN8SU55"/>
<keyword evidence="1" id="KW-0732">Signal</keyword>
<dbReference type="Gene3D" id="3.30.70.80">
    <property type="entry name" value="Peptidase S8 propeptide/proteinase inhibitor I9"/>
    <property type="match status" value="1"/>
</dbReference>
<proteinExistence type="predicted"/>
<accession>A0AAN8SU55</accession>
<dbReference type="SUPFAM" id="SSF54897">
    <property type="entry name" value="Protease propeptides/inhibitors"/>
    <property type="match status" value="1"/>
</dbReference>
<keyword evidence="4" id="KW-1185">Reference proteome</keyword>
<evidence type="ECO:0000313" key="3">
    <source>
        <dbReference type="EMBL" id="KAK6775685.1"/>
    </source>
</evidence>
<feature type="signal peptide" evidence="1">
    <location>
        <begin position="1"/>
        <end position="20"/>
    </location>
</feature>
<dbReference type="Proteomes" id="UP001371456">
    <property type="component" value="Unassembled WGS sequence"/>
</dbReference>
<protein>
    <recommendedName>
        <fullName evidence="2">Inhibitor I9 domain-containing protein</fullName>
    </recommendedName>
</protein>
<name>A0AAN8SU55_SOLBU</name>
<reference evidence="3 4" key="1">
    <citation type="submission" date="2024-02" db="EMBL/GenBank/DDBJ databases">
        <title>de novo genome assembly of Solanum bulbocastanum strain 11H21.</title>
        <authorList>
            <person name="Hosaka A.J."/>
        </authorList>
    </citation>
    <scope>NUCLEOTIDE SEQUENCE [LARGE SCALE GENOMIC DNA]</scope>
    <source>
        <tissue evidence="3">Young leaves</tissue>
    </source>
</reference>
<dbReference type="InterPro" id="IPR010259">
    <property type="entry name" value="S8pro/Inhibitor_I9"/>
</dbReference>
<sequence>MQKIQIIFLVFFFVAAMTDSEPPSTEAKVYIVHTENPQDQQPEEFHIKTLASVLGSEDAAKEALIYSYKHAASGFAAKLTPKQVSELAKKPGVLQIVPSKTLHLHGPEWM</sequence>
<feature type="domain" description="Inhibitor I9" evidence="2">
    <location>
        <begin position="29"/>
        <end position="105"/>
    </location>
</feature>
<dbReference type="PANTHER" id="PTHR48222:SF3">
    <property type="entry name" value="SUBTILISIN-LIKE PROTEASE SBT4.1"/>
    <property type="match status" value="1"/>
</dbReference>
<evidence type="ECO:0000259" key="2">
    <source>
        <dbReference type="Pfam" id="PF05922"/>
    </source>
</evidence>
<dbReference type="InterPro" id="IPR037045">
    <property type="entry name" value="S8pro/Inhibitor_I9_sf"/>
</dbReference>
<evidence type="ECO:0000256" key="1">
    <source>
        <dbReference type="SAM" id="SignalP"/>
    </source>
</evidence>
<organism evidence="3 4">
    <name type="scientific">Solanum bulbocastanum</name>
    <name type="common">Wild potato</name>
    <dbReference type="NCBI Taxonomy" id="147425"/>
    <lineage>
        <taxon>Eukaryota</taxon>
        <taxon>Viridiplantae</taxon>
        <taxon>Streptophyta</taxon>
        <taxon>Embryophyta</taxon>
        <taxon>Tracheophyta</taxon>
        <taxon>Spermatophyta</taxon>
        <taxon>Magnoliopsida</taxon>
        <taxon>eudicotyledons</taxon>
        <taxon>Gunneridae</taxon>
        <taxon>Pentapetalae</taxon>
        <taxon>asterids</taxon>
        <taxon>lamiids</taxon>
        <taxon>Solanales</taxon>
        <taxon>Solanaceae</taxon>
        <taxon>Solanoideae</taxon>
        <taxon>Solaneae</taxon>
        <taxon>Solanum</taxon>
    </lineage>
</organism>
<dbReference type="EMBL" id="JBANQN010000011">
    <property type="protein sequence ID" value="KAK6775685.1"/>
    <property type="molecule type" value="Genomic_DNA"/>
</dbReference>
<dbReference type="PANTHER" id="PTHR48222">
    <property type="entry name" value="PROTEINASE INHIBITOR, PROPEPTIDE"/>
    <property type="match status" value="1"/>
</dbReference>
<feature type="chain" id="PRO_5043019084" description="Inhibitor I9 domain-containing protein" evidence="1">
    <location>
        <begin position="21"/>
        <end position="110"/>
    </location>
</feature>
<comment type="caution">
    <text evidence="3">The sequence shown here is derived from an EMBL/GenBank/DDBJ whole genome shotgun (WGS) entry which is preliminary data.</text>
</comment>
<gene>
    <name evidence="3" type="ORF">RDI58_026686</name>
</gene>
<evidence type="ECO:0000313" key="4">
    <source>
        <dbReference type="Proteomes" id="UP001371456"/>
    </source>
</evidence>
<dbReference type="Pfam" id="PF05922">
    <property type="entry name" value="Inhibitor_I9"/>
    <property type="match status" value="1"/>
</dbReference>